<dbReference type="SMART" id="SM00460">
    <property type="entry name" value="TGc"/>
    <property type="match status" value="1"/>
</dbReference>
<reference evidence="2" key="1">
    <citation type="submission" date="2020-05" db="EMBL/GenBank/DDBJ databases">
        <title>Phylogenomic resolution of chytrid fungi.</title>
        <authorList>
            <person name="Stajich J.E."/>
            <person name="Amses K."/>
            <person name="Simmons R."/>
            <person name="Seto K."/>
            <person name="Myers J."/>
            <person name="Bonds A."/>
            <person name="Quandt C.A."/>
            <person name="Barry K."/>
            <person name="Liu P."/>
            <person name="Grigoriev I."/>
            <person name="Longcore J.E."/>
            <person name="James T.Y."/>
        </authorList>
    </citation>
    <scope>NUCLEOTIDE SEQUENCE</scope>
    <source>
        <strain evidence="2">JEL0513</strain>
    </source>
</reference>
<sequence>MTDIDLWHPAMVKLGRSQALGSGPHPSPLVLDEDLLARVDAFAIATPSRETASIQQLATYLATKYADDQVAQIRALFCWIASNIRYDWPAYLSGKLPKQDAEHVLQSRVSVCEGYSNLFLALCNCVGIKAYKIIGGAMGVGLEAGDPAVNLDAHAWNAVLVRGEYRFIESTWASGTVSNGKFITHYNPTPYFLVSPKQFIYSHIPKDDPSQQFLSTPLTHKEWIELPHIGPAFRINGMRLVRASGHDTQIQTHGNALLSFLDIRDDYLEIVIEVETVNFRKTGGTILTHLTRGELAPLSTTAKSLVWIDSTHHKTTIHDKGGLATSLLDYCHPHPVHSTVKSVHTFFTYLPRGEFVCRIMASLSQELAGTCFPALTFRVHNTGSGTRGPPPKLYSGSGVRPIAPVEDTLKVGSTVLFKAQVDEDFNGSDVIVMSPDKQITKMVLEDSFRRFWTTKVDINVAGEWRVGMQTGLKLSFGAGYKAV</sequence>
<gene>
    <name evidence="2" type="ORF">HK100_007604</name>
</gene>
<evidence type="ECO:0000259" key="1">
    <source>
        <dbReference type="SMART" id="SM00460"/>
    </source>
</evidence>
<evidence type="ECO:0000313" key="3">
    <source>
        <dbReference type="Proteomes" id="UP001211907"/>
    </source>
</evidence>
<dbReference type="AlphaFoldDB" id="A0AAD5TF99"/>
<keyword evidence="3" id="KW-1185">Reference proteome</keyword>
<dbReference type="InterPro" id="IPR002931">
    <property type="entry name" value="Transglutaminase-like"/>
</dbReference>
<dbReference type="Gene3D" id="3.10.620.30">
    <property type="match status" value="1"/>
</dbReference>
<feature type="domain" description="Transglutaminase-like" evidence="1">
    <location>
        <begin position="104"/>
        <end position="172"/>
    </location>
</feature>
<dbReference type="Proteomes" id="UP001211907">
    <property type="component" value="Unassembled WGS sequence"/>
</dbReference>
<dbReference type="InterPro" id="IPR052557">
    <property type="entry name" value="CAP/Cytokinesis_protein"/>
</dbReference>
<comment type="caution">
    <text evidence="2">The sequence shown here is derived from an EMBL/GenBank/DDBJ whole genome shotgun (WGS) entry which is preliminary data.</text>
</comment>
<organism evidence="2 3">
    <name type="scientific">Physocladia obscura</name>
    <dbReference type="NCBI Taxonomy" id="109957"/>
    <lineage>
        <taxon>Eukaryota</taxon>
        <taxon>Fungi</taxon>
        <taxon>Fungi incertae sedis</taxon>
        <taxon>Chytridiomycota</taxon>
        <taxon>Chytridiomycota incertae sedis</taxon>
        <taxon>Chytridiomycetes</taxon>
        <taxon>Chytridiales</taxon>
        <taxon>Chytriomycetaceae</taxon>
        <taxon>Physocladia</taxon>
    </lineage>
</organism>
<proteinExistence type="predicted"/>
<protein>
    <recommendedName>
        <fullName evidence="1">Transglutaminase-like domain-containing protein</fullName>
    </recommendedName>
</protein>
<dbReference type="SUPFAM" id="SSF54001">
    <property type="entry name" value="Cysteine proteinases"/>
    <property type="match status" value="1"/>
</dbReference>
<name>A0AAD5TF99_9FUNG</name>
<dbReference type="InterPro" id="IPR038765">
    <property type="entry name" value="Papain-like_cys_pep_sf"/>
</dbReference>
<dbReference type="Pfam" id="PF01841">
    <property type="entry name" value="Transglut_core"/>
    <property type="match status" value="1"/>
</dbReference>
<dbReference type="PANTHER" id="PTHR46333:SF2">
    <property type="entry name" value="CYTOKINESIS PROTEIN 3"/>
    <property type="match status" value="1"/>
</dbReference>
<accession>A0AAD5TF99</accession>
<dbReference type="PANTHER" id="PTHR46333">
    <property type="entry name" value="CYTOKINESIS PROTEIN 3"/>
    <property type="match status" value="1"/>
</dbReference>
<dbReference type="GO" id="GO:0005737">
    <property type="term" value="C:cytoplasm"/>
    <property type="evidence" value="ECO:0007669"/>
    <property type="project" value="TreeGrafter"/>
</dbReference>
<dbReference type="EMBL" id="JADGJH010000036">
    <property type="protein sequence ID" value="KAJ3141365.1"/>
    <property type="molecule type" value="Genomic_DNA"/>
</dbReference>
<evidence type="ECO:0000313" key="2">
    <source>
        <dbReference type="EMBL" id="KAJ3141365.1"/>
    </source>
</evidence>